<organism evidence="3 4">
    <name type="scientific">Curvularia kusanoi</name>
    <name type="common">Cochliobolus kusanoi</name>
    <dbReference type="NCBI Taxonomy" id="90978"/>
    <lineage>
        <taxon>Eukaryota</taxon>
        <taxon>Fungi</taxon>
        <taxon>Dikarya</taxon>
        <taxon>Ascomycota</taxon>
        <taxon>Pezizomycotina</taxon>
        <taxon>Dothideomycetes</taxon>
        <taxon>Pleosporomycetidae</taxon>
        <taxon>Pleosporales</taxon>
        <taxon>Pleosporineae</taxon>
        <taxon>Pleosporaceae</taxon>
        <taxon>Curvularia</taxon>
    </lineage>
</organism>
<evidence type="ECO:0000256" key="1">
    <source>
        <dbReference type="SAM" id="Coils"/>
    </source>
</evidence>
<dbReference type="PANTHER" id="PTHR37543">
    <property type="entry name" value="CCCH ZINC FINGER DNA BINDING PROTEIN (AFU_ORTHOLOGUE AFUA_5G12760)"/>
    <property type="match status" value="1"/>
</dbReference>
<dbReference type="AlphaFoldDB" id="A0A9P4T3X1"/>
<feature type="coiled-coil region" evidence="1">
    <location>
        <begin position="48"/>
        <end position="75"/>
    </location>
</feature>
<dbReference type="InterPro" id="IPR057683">
    <property type="entry name" value="DUF7923"/>
</dbReference>
<keyword evidence="1" id="KW-0175">Coiled coil</keyword>
<feature type="domain" description="DUF7923" evidence="2">
    <location>
        <begin position="78"/>
        <end position="259"/>
    </location>
</feature>
<keyword evidence="4" id="KW-1185">Reference proteome</keyword>
<evidence type="ECO:0000313" key="4">
    <source>
        <dbReference type="Proteomes" id="UP000801428"/>
    </source>
</evidence>
<gene>
    <name evidence="3" type="ORF">E8E13_002559</name>
</gene>
<evidence type="ECO:0000313" key="3">
    <source>
        <dbReference type="EMBL" id="KAF2994272.1"/>
    </source>
</evidence>
<dbReference type="PANTHER" id="PTHR37543:SF1">
    <property type="entry name" value="CCCH ZINC FINGER DNA BINDING PROTEIN (AFU_ORTHOLOGUE AFUA_5G12760)"/>
    <property type="match status" value="1"/>
</dbReference>
<protein>
    <recommendedName>
        <fullName evidence="2">DUF7923 domain-containing protein</fullName>
    </recommendedName>
</protein>
<dbReference type="Pfam" id="PF25540">
    <property type="entry name" value="DUF7923"/>
    <property type="match status" value="1"/>
</dbReference>
<accession>A0A9P4T3X1</accession>
<reference evidence="3" key="1">
    <citation type="submission" date="2019-04" db="EMBL/GenBank/DDBJ databases">
        <title>Sequencing of skin fungus with MAO and IRED activity.</title>
        <authorList>
            <person name="Marsaioli A.J."/>
            <person name="Bonatto J.M.C."/>
            <person name="Reis Junior O."/>
        </authorList>
    </citation>
    <scope>NUCLEOTIDE SEQUENCE</scope>
    <source>
        <strain evidence="3">30M1</strain>
    </source>
</reference>
<evidence type="ECO:0000259" key="2">
    <source>
        <dbReference type="Pfam" id="PF25540"/>
    </source>
</evidence>
<dbReference type="EMBL" id="SWKU01000042">
    <property type="protein sequence ID" value="KAF2994272.1"/>
    <property type="molecule type" value="Genomic_DNA"/>
</dbReference>
<dbReference type="OrthoDB" id="2270193at2759"/>
<sequence length="294" mass="33025">MAADVLEQLASQASLFRARDEERFEWMKALQIQVEELSKGHKTSCKALEREQVAARVFQERADELDRKLNDLQRSIDDSAFILVLLDADADAYTFKDSYFLNPDGGRRAVDDLHAQVRSSITRVKPDLARLPIVVRAYANIDGMPGYLSRLGLAQSSASLWNFAKTFSQAHAGSDFVFVGSGKDMADKKIEGVFKQFVNNPTCRHIIFGACHDNGYVRTLEDFQADRAVVERVTLLHSFEVGQEFRKLPFKSITMTSIFRTTKAAAPDVQETSSGSEHTTTTTSRFWSIQEAIE</sequence>
<name>A0A9P4T3X1_CURKU</name>
<comment type="caution">
    <text evidence="3">The sequence shown here is derived from an EMBL/GenBank/DDBJ whole genome shotgun (WGS) entry which is preliminary data.</text>
</comment>
<dbReference type="Proteomes" id="UP000801428">
    <property type="component" value="Unassembled WGS sequence"/>
</dbReference>
<proteinExistence type="predicted"/>